<organism evidence="1 2">
    <name type="scientific">Acacia crassicarpa</name>
    <name type="common">northern wattle</name>
    <dbReference type="NCBI Taxonomy" id="499986"/>
    <lineage>
        <taxon>Eukaryota</taxon>
        <taxon>Viridiplantae</taxon>
        <taxon>Streptophyta</taxon>
        <taxon>Embryophyta</taxon>
        <taxon>Tracheophyta</taxon>
        <taxon>Spermatophyta</taxon>
        <taxon>Magnoliopsida</taxon>
        <taxon>eudicotyledons</taxon>
        <taxon>Gunneridae</taxon>
        <taxon>Pentapetalae</taxon>
        <taxon>rosids</taxon>
        <taxon>fabids</taxon>
        <taxon>Fabales</taxon>
        <taxon>Fabaceae</taxon>
        <taxon>Caesalpinioideae</taxon>
        <taxon>mimosoid clade</taxon>
        <taxon>Acacieae</taxon>
        <taxon>Acacia</taxon>
    </lineage>
</organism>
<proteinExistence type="predicted"/>
<dbReference type="PANTHER" id="PTHR31972:SF54">
    <property type="entry name" value="KINESIN-LIKE PROTEIN (DUF868)"/>
    <property type="match status" value="1"/>
</dbReference>
<name>A0AAE1MP82_9FABA</name>
<protein>
    <recommendedName>
        <fullName evidence="3">DUF868 domain-containing protein</fullName>
    </recommendedName>
</protein>
<sequence>MATNFAEAVPLPAKKLHSITFVYQTKLPEICQNVLVTWTKDLTDHSLCISIENSSQNDAYTCKIDSIFKQNWGKKGLKTLEIQGYRVDIFWDFRHAKFSTVPQPRSDYYVILVHKKETLLFLGDLEKEAYERTRSTPCSEEAVLLYKKEIVYGKKMFCTKAMLEEGKREHDIVIETSFSGPDDPEMWVSIDGVVATRIMNLNWRFRGNETVIVNNLPMHILWDVHDWLFNGSGHGLFIFKPGSLESAEDNSESSDGDYSQGCCHFLYAWNTN</sequence>
<evidence type="ECO:0008006" key="3">
    <source>
        <dbReference type="Google" id="ProtNLM"/>
    </source>
</evidence>
<dbReference type="AlphaFoldDB" id="A0AAE1MP82"/>
<accession>A0AAE1MP82</accession>
<dbReference type="Pfam" id="PF05910">
    <property type="entry name" value="DUF868"/>
    <property type="match status" value="1"/>
</dbReference>
<dbReference type="InterPro" id="IPR008586">
    <property type="entry name" value="DUF868_pln"/>
</dbReference>
<reference evidence="1" key="1">
    <citation type="submission" date="2023-10" db="EMBL/GenBank/DDBJ databases">
        <title>Chromosome-level genome of the transformable northern wattle, Acacia crassicarpa.</title>
        <authorList>
            <person name="Massaro I."/>
            <person name="Sinha N.R."/>
            <person name="Poethig S."/>
            <person name="Leichty A.R."/>
        </authorList>
    </citation>
    <scope>NUCLEOTIDE SEQUENCE</scope>
    <source>
        <strain evidence="1">Acra3RX</strain>
        <tissue evidence="1">Leaf</tissue>
    </source>
</reference>
<dbReference type="Proteomes" id="UP001293593">
    <property type="component" value="Unassembled WGS sequence"/>
</dbReference>
<dbReference type="EMBL" id="JAWXYG010000004">
    <property type="protein sequence ID" value="KAK4275272.1"/>
    <property type="molecule type" value="Genomic_DNA"/>
</dbReference>
<evidence type="ECO:0000313" key="2">
    <source>
        <dbReference type="Proteomes" id="UP001293593"/>
    </source>
</evidence>
<comment type="caution">
    <text evidence="1">The sequence shown here is derived from an EMBL/GenBank/DDBJ whole genome shotgun (WGS) entry which is preliminary data.</text>
</comment>
<keyword evidence="2" id="KW-1185">Reference proteome</keyword>
<dbReference type="PANTHER" id="PTHR31972">
    <property type="entry name" value="EXPRESSED PROTEIN"/>
    <property type="match status" value="1"/>
</dbReference>
<evidence type="ECO:0000313" key="1">
    <source>
        <dbReference type="EMBL" id="KAK4275272.1"/>
    </source>
</evidence>
<gene>
    <name evidence="1" type="ORF">QN277_018386</name>
</gene>